<dbReference type="PANTHER" id="PTHR42928:SF5">
    <property type="entry name" value="BLR1237 PROTEIN"/>
    <property type="match status" value="1"/>
</dbReference>
<evidence type="ECO:0000313" key="2">
    <source>
        <dbReference type="Proteomes" id="UP000740926"/>
    </source>
</evidence>
<dbReference type="AlphaFoldDB" id="A0A9P6XND6"/>
<dbReference type="Pfam" id="PF03401">
    <property type="entry name" value="TctC"/>
    <property type="match status" value="1"/>
</dbReference>
<organism evidence="1 2">
    <name type="scientific">Rhizopus delemar</name>
    <dbReference type="NCBI Taxonomy" id="936053"/>
    <lineage>
        <taxon>Eukaryota</taxon>
        <taxon>Fungi</taxon>
        <taxon>Fungi incertae sedis</taxon>
        <taxon>Mucoromycota</taxon>
        <taxon>Mucoromycotina</taxon>
        <taxon>Mucoromycetes</taxon>
        <taxon>Mucorales</taxon>
        <taxon>Mucorineae</taxon>
        <taxon>Rhizopodaceae</taxon>
        <taxon>Rhizopus</taxon>
    </lineage>
</organism>
<comment type="caution">
    <text evidence="1">The sequence shown here is derived from an EMBL/GenBank/DDBJ whole genome shotgun (WGS) entry which is preliminary data.</text>
</comment>
<dbReference type="InterPro" id="IPR005064">
    <property type="entry name" value="BUG"/>
</dbReference>
<dbReference type="Proteomes" id="UP000740926">
    <property type="component" value="Unassembled WGS sequence"/>
</dbReference>
<gene>
    <name evidence="1" type="ORF">G6F50_018102</name>
</gene>
<accession>A0A9P6XND6</accession>
<proteinExistence type="predicted"/>
<dbReference type="PANTHER" id="PTHR42928">
    <property type="entry name" value="TRICARBOXYLATE-BINDING PROTEIN"/>
    <property type="match status" value="1"/>
</dbReference>
<dbReference type="Gene3D" id="3.40.190.150">
    <property type="entry name" value="Bordetella uptake gene, domain 1"/>
    <property type="match status" value="1"/>
</dbReference>
<dbReference type="InterPro" id="IPR042100">
    <property type="entry name" value="Bug_dom1"/>
</dbReference>
<dbReference type="Gene3D" id="3.40.190.10">
    <property type="entry name" value="Periplasmic binding protein-like II"/>
    <property type="match status" value="1"/>
</dbReference>
<name>A0A9P6XND6_9FUNG</name>
<reference evidence="1 2" key="1">
    <citation type="journal article" date="2020" name="Microb. Genom.">
        <title>Genetic diversity of clinical and environmental Mucorales isolates obtained from an investigation of mucormycosis cases among solid organ transplant recipients.</title>
        <authorList>
            <person name="Nguyen M.H."/>
            <person name="Kaul D."/>
            <person name="Muto C."/>
            <person name="Cheng S.J."/>
            <person name="Richter R.A."/>
            <person name="Bruno V.M."/>
            <person name="Liu G."/>
            <person name="Beyhan S."/>
            <person name="Sundermann A.J."/>
            <person name="Mounaud S."/>
            <person name="Pasculle A.W."/>
            <person name="Nierman W.C."/>
            <person name="Driscoll E."/>
            <person name="Cumbie R."/>
            <person name="Clancy C.J."/>
            <person name="Dupont C.L."/>
        </authorList>
    </citation>
    <scope>NUCLEOTIDE SEQUENCE [LARGE SCALE GENOMIC DNA]</scope>
    <source>
        <strain evidence="1 2">GL24</strain>
    </source>
</reference>
<evidence type="ECO:0000313" key="1">
    <source>
        <dbReference type="EMBL" id="KAG1529284.1"/>
    </source>
</evidence>
<keyword evidence="2" id="KW-1185">Reference proteome</keyword>
<protein>
    <recommendedName>
        <fullName evidence="3">Tripartite tricarboxylate transporter family receptor</fullName>
    </recommendedName>
</protein>
<sequence length="123" mass="12710">MGSGTASSAAPLIAAGKLRALAVTSPARSPLMPTVPTVAEQGVAGYALDQWHGLLTPAATPPAVVDKLNAAVAKIVRNPEVQASLRDQGFTPASSTPREFQTMINADIDRYTALTESIGLRAD</sequence>
<dbReference type="EMBL" id="JAANIU010015702">
    <property type="protein sequence ID" value="KAG1529284.1"/>
    <property type="molecule type" value="Genomic_DNA"/>
</dbReference>
<evidence type="ECO:0008006" key="3">
    <source>
        <dbReference type="Google" id="ProtNLM"/>
    </source>
</evidence>